<dbReference type="Proteomes" id="UP000219621">
    <property type="component" value="Unassembled WGS sequence"/>
</dbReference>
<keyword evidence="1" id="KW-1133">Transmembrane helix</keyword>
<organism evidence="3 4">
    <name type="scientific">Caenispirillum bisanense</name>
    <dbReference type="NCBI Taxonomy" id="414052"/>
    <lineage>
        <taxon>Bacteria</taxon>
        <taxon>Pseudomonadati</taxon>
        <taxon>Pseudomonadota</taxon>
        <taxon>Alphaproteobacteria</taxon>
        <taxon>Rhodospirillales</taxon>
        <taxon>Novispirillaceae</taxon>
        <taxon>Caenispirillum</taxon>
    </lineage>
</organism>
<keyword evidence="1" id="KW-0472">Membrane</keyword>
<dbReference type="EMBL" id="OCNJ01000001">
    <property type="protein sequence ID" value="SOD89018.1"/>
    <property type="molecule type" value="Genomic_DNA"/>
</dbReference>
<reference evidence="3 4" key="1">
    <citation type="submission" date="2017-09" db="EMBL/GenBank/DDBJ databases">
        <authorList>
            <person name="Ehlers B."/>
            <person name="Leendertz F.H."/>
        </authorList>
    </citation>
    <scope>NUCLEOTIDE SEQUENCE [LARGE SCALE GENOMIC DNA]</scope>
    <source>
        <strain evidence="3 4">USBA 140</strain>
    </source>
</reference>
<dbReference type="Pfam" id="PF02517">
    <property type="entry name" value="Rce1-like"/>
    <property type="match status" value="1"/>
</dbReference>
<evidence type="ECO:0000259" key="2">
    <source>
        <dbReference type="Pfam" id="PF02517"/>
    </source>
</evidence>
<dbReference type="InterPro" id="IPR003675">
    <property type="entry name" value="Rce1/LyrA-like_dom"/>
</dbReference>
<keyword evidence="3" id="KW-0645">Protease</keyword>
<dbReference type="GO" id="GO:0080120">
    <property type="term" value="P:CAAX-box protein maturation"/>
    <property type="evidence" value="ECO:0007669"/>
    <property type="project" value="UniProtKB-ARBA"/>
</dbReference>
<keyword evidence="4" id="KW-1185">Reference proteome</keyword>
<evidence type="ECO:0000313" key="3">
    <source>
        <dbReference type="EMBL" id="SOD89018.1"/>
    </source>
</evidence>
<evidence type="ECO:0000313" key="4">
    <source>
        <dbReference type="Proteomes" id="UP000219621"/>
    </source>
</evidence>
<name>A0A286G0M0_9PROT</name>
<feature type="transmembrane region" description="Helical" evidence="1">
    <location>
        <begin position="29"/>
        <end position="50"/>
    </location>
</feature>
<feature type="transmembrane region" description="Helical" evidence="1">
    <location>
        <begin position="139"/>
        <end position="156"/>
    </location>
</feature>
<dbReference type="RefSeq" id="WP_097277008.1">
    <property type="nucleotide sequence ID" value="NZ_OCNJ01000001.1"/>
</dbReference>
<keyword evidence="1" id="KW-0812">Transmembrane</keyword>
<protein>
    <submittedName>
        <fullName evidence="3">CAAX protease self-immunity</fullName>
    </submittedName>
</protein>
<sequence length="216" mass="23750">MRLSLPVLTTLCVVPFLVNDLYLIFQVEYGTYVAVEMVLRATVVVAALVVPAGRRALRPLAGRPYRSLQGIGWTVGLTLAIVLAFPLRWYIPGQPWGWAPIADDHLWLLLDTAIGIPLVALSEEIVARGLVKRTLEDRGWHPVLVTLAASLLFGLWHWSGGLGHVAMTTVSGVLFMVCVYRTGSLWPAVAAHTLIDLWLISWIDWQELLGVGLPVG</sequence>
<evidence type="ECO:0000256" key="1">
    <source>
        <dbReference type="SAM" id="Phobius"/>
    </source>
</evidence>
<dbReference type="GO" id="GO:0004175">
    <property type="term" value="F:endopeptidase activity"/>
    <property type="evidence" value="ECO:0007669"/>
    <property type="project" value="UniProtKB-ARBA"/>
</dbReference>
<proteinExistence type="predicted"/>
<feature type="domain" description="CAAX prenyl protease 2/Lysostaphin resistance protein A-like" evidence="2">
    <location>
        <begin position="107"/>
        <end position="197"/>
    </location>
</feature>
<feature type="transmembrane region" description="Helical" evidence="1">
    <location>
        <begin position="106"/>
        <end position="127"/>
    </location>
</feature>
<keyword evidence="3" id="KW-0378">Hydrolase</keyword>
<feature type="transmembrane region" description="Helical" evidence="1">
    <location>
        <begin position="71"/>
        <end position="91"/>
    </location>
</feature>
<dbReference type="OrthoDB" id="5453376at2"/>
<feature type="transmembrane region" description="Helical" evidence="1">
    <location>
        <begin position="162"/>
        <end position="180"/>
    </location>
</feature>
<accession>A0A286G0M0</accession>
<dbReference type="AlphaFoldDB" id="A0A286G0M0"/>
<dbReference type="GO" id="GO:0006508">
    <property type="term" value="P:proteolysis"/>
    <property type="evidence" value="ECO:0007669"/>
    <property type="project" value="UniProtKB-KW"/>
</dbReference>
<gene>
    <name evidence="3" type="ORF">SAMN05421508_10184</name>
</gene>